<accession>A0AAD9WQT7</accession>
<dbReference type="Proteomes" id="UP001280121">
    <property type="component" value="Unassembled WGS sequence"/>
</dbReference>
<organism evidence="1 2">
    <name type="scientific">Dipteronia dyeriana</name>
    <dbReference type="NCBI Taxonomy" id="168575"/>
    <lineage>
        <taxon>Eukaryota</taxon>
        <taxon>Viridiplantae</taxon>
        <taxon>Streptophyta</taxon>
        <taxon>Embryophyta</taxon>
        <taxon>Tracheophyta</taxon>
        <taxon>Spermatophyta</taxon>
        <taxon>Magnoliopsida</taxon>
        <taxon>eudicotyledons</taxon>
        <taxon>Gunneridae</taxon>
        <taxon>Pentapetalae</taxon>
        <taxon>rosids</taxon>
        <taxon>malvids</taxon>
        <taxon>Sapindales</taxon>
        <taxon>Sapindaceae</taxon>
        <taxon>Hippocastanoideae</taxon>
        <taxon>Acereae</taxon>
        <taxon>Dipteronia</taxon>
    </lineage>
</organism>
<evidence type="ECO:0000313" key="1">
    <source>
        <dbReference type="EMBL" id="KAK2640274.1"/>
    </source>
</evidence>
<reference evidence="1" key="1">
    <citation type="journal article" date="2023" name="Plant J.">
        <title>Genome sequences and population genomics provide insights into the demographic history, inbreeding, and mutation load of two 'living fossil' tree species of Dipteronia.</title>
        <authorList>
            <person name="Feng Y."/>
            <person name="Comes H.P."/>
            <person name="Chen J."/>
            <person name="Zhu S."/>
            <person name="Lu R."/>
            <person name="Zhang X."/>
            <person name="Li P."/>
            <person name="Qiu J."/>
            <person name="Olsen K.M."/>
            <person name="Qiu Y."/>
        </authorList>
    </citation>
    <scope>NUCLEOTIDE SEQUENCE</scope>
    <source>
        <strain evidence="1">KIB01</strain>
    </source>
</reference>
<dbReference type="AlphaFoldDB" id="A0AAD9WQT7"/>
<evidence type="ECO:0000313" key="2">
    <source>
        <dbReference type="Proteomes" id="UP001280121"/>
    </source>
</evidence>
<proteinExistence type="predicted"/>
<comment type="caution">
    <text evidence="1">The sequence shown here is derived from an EMBL/GenBank/DDBJ whole genome shotgun (WGS) entry which is preliminary data.</text>
</comment>
<protein>
    <submittedName>
        <fullName evidence="1">Uncharacterized protein</fullName>
    </submittedName>
</protein>
<sequence length="104" mass="11836">MPYNNSTIDSLIARIKLEKVSEDRNHQVSELSHEEYSVLDRGVELFLEGFNGGGDTWESKPDSAMDPLQNMIHKHAFQLFSTSTSMLEFDGYRIGMDVQVAILR</sequence>
<gene>
    <name evidence="1" type="ORF">Ddye_028069</name>
</gene>
<name>A0AAD9WQT7_9ROSI</name>
<keyword evidence="2" id="KW-1185">Reference proteome</keyword>
<dbReference type="EMBL" id="JANJYI010000008">
    <property type="protein sequence ID" value="KAK2640274.1"/>
    <property type="molecule type" value="Genomic_DNA"/>
</dbReference>